<keyword evidence="6" id="KW-0067">ATP-binding</keyword>
<dbReference type="InterPro" id="IPR027417">
    <property type="entry name" value="P-loop_NTPase"/>
</dbReference>
<comment type="subcellular location">
    <subcellularLocation>
        <location evidence="1">Membrane</location>
        <topology evidence="1">Multi-pass membrane protein</topology>
    </subcellularLocation>
</comment>
<accession>A0AAW1UNL4</accession>
<feature type="transmembrane region" description="Helical" evidence="9">
    <location>
        <begin position="1135"/>
        <end position="1156"/>
    </location>
</feature>
<evidence type="ECO:0000256" key="2">
    <source>
        <dbReference type="ARBA" id="ARBA00022448"/>
    </source>
</evidence>
<name>A0AAW1UNL4_9CUCU</name>
<organism evidence="11 12">
    <name type="scientific">Henosepilachna vigintioctopunctata</name>
    <dbReference type="NCBI Taxonomy" id="420089"/>
    <lineage>
        <taxon>Eukaryota</taxon>
        <taxon>Metazoa</taxon>
        <taxon>Ecdysozoa</taxon>
        <taxon>Arthropoda</taxon>
        <taxon>Hexapoda</taxon>
        <taxon>Insecta</taxon>
        <taxon>Pterygota</taxon>
        <taxon>Neoptera</taxon>
        <taxon>Endopterygota</taxon>
        <taxon>Coleoptera</taxon>
        <taxon>Polyphaga</taxon>
        <taxon>Cucujiformia</taxon>
        <taxon>Coccinelloidea</taxon>
        <taxon>Coccinellidae</taxon>
        <taxon>Epilachninae</taxon>
        <taxon>Epilachnini</taxon>
        <taxon>Henosepilachna</taxon>
    </lineage>
</organism>
<feature type="transmembrane region" description="Helical" evidence="9">
    <location>
        <begin position="1060"/>
        <end position="1087"/>
    </location>
</feature>
<feature type="transmembrane region" description="Helical" evidence="9">
    <location>
        <begin position="21"/>
        <end position="46"/>
    </location>
</feature>
<feature type="domain" description="ABC transporter" evidence="10">
    <location>
        <begin position="490"/>
        <end position="719"/>
    </location>
</feature>
<dbReference type="Pfam" id="PF12698">
    <property type="entry name" value="ABC2_membrane_3"/>
    <property type="match status" value="2"/>
</dbReference>
<dbReference type="GO" id="GO:0005319">
    <property type="term" value="F:lipid transporter activity"/>
    <property type="evidence" value="ECO:0007669"/>
    <property type="project" value="TreeGrafter"/>
</dbReference>
<dbReference type="Gene3D" id="3.40.50.300">
    <property type="entry name" value="P-loop containing nucleotide triphosphate hydrolases"/>
    <property type="match status" value="2"/>
</dbReference>
<dbReference type="InterPro" id="IPR013525">
    <property type="entry name" value="ABC2_TM"/>
</dbReference>
<dbReference type="PROSITE" id="PS00211">
    <property type="entry name" value="ABC_TRANSPORTER_1"/>
    <property type="match status" value="1"/>
</dbReference>
<dbReference type="InterPro" id="IPR017871">
    <property type="entry name" value="ABC_transporter-like_CS"/>
</dbReference>
<evidence type="ECO:0000256" key="3">
    <source>
        <dbReference type="ARBA" id="ARBA00022692"/>
    </source>
</evidence>
<comment type="caution">
    <text evidence="11">The sequence shown here is derived from an EMBL/GenBank/DDBJ whole genome shotgun (WGS) entry which is preliminary data.</text>
</comment>
<keyword evidence="7 9" id="KW-1133">Transmembrane helix</keyword>
<dbReference type="GO" id="GO:0140359">
    <property type="term" value="F:ABC-type transporter activity"/>
    <property type="evidence" value="ECO:0007669"/>
    <property type="project" value="InterPro"/>
</dbReference>
<protein>
    <recommendedName>
        <fullName evidence="10">ABC transporter domain-containing protein</fullName>
    </recommendedName>
</protein>
<evidence type="ECO:0000313" key="11">
    <source>
        <dbReference type="EMBL" id="KAK9882108.1"/>
    </source>
</evidence>
<keyword evidence="4" id="KW-0677">Repeat</keyword>
<feature type="transmembrane region" description="Helical" evidence="9">
    <location>
        <begin position="228"/>
        <end position="249"/>
    </location>
</feature>
<dbReference type="CDD" id="cd03263">
    <property type="entry name" value="ABC_subfamily_A"/>
    <property type="match status" value="1"/>
</dbReference>
<evidence type="ECO:0000256" key="4">
    <source>
        <dbReference type="ARBA" id="ARBA00022737"/>
    </source>
</evidence>
<dbReference type="PANTHER" id="PTHR19229:SF250">
    <property type="entry name" value="ABC TRANSPORTER DOMAIN-CONTAINING PROTEIN-RELATED"/>
    <property type="match status" value="1"/>
</dbReference>
<keyword evidence="2" id="KW-0813">Transport</keyword>
<feature type="transmembrane region" description="Helical" evidence="9">
    <location>
        <begin position="1236"/>
        <end position="1261"/>
    </location>
</feature>
<evidence type="ECO:0000256" key="9">
    <source>
        <dbReference type="SAM" id="Phobius"/>
    </source>
</evidence>
<dbReference type="SUPFAM" id="SSF52540">
    <property type="entry name" value="P-loop containing nucleoside triphosphate hydrolases"/>
    <property type="match status" value="2"/>
</dbReference>
<dbReference type="Pfam" id="PF00005">
    <property type="entry name" value="ABC_tran"/>
    <property type="match status" value="2"/>
</dbReference>
<dbReference type="Proteomes" id="UP001431783">
    <property type="component" value="Unassembled WGS sequence"/>
</dbReference>
<dbReference type="FunFam" id="3.40.50.300:FF:000298">
    <property type="entry name" value="ATP-binding cassette sub-family A member 12"/>
    <property type="match status" value="1"/>
</dbReference>
<dbReference type="InterPro" id="IPR003439">
    <property type="entry name" value="ABC_transporter-like_ATP-bd"/>
</dbReference>
<keyword evidence="5" id="KW-0547">Nucleotide-binding</keyword>
<proteinExistence type="predicted"/>
<feature type="transmembrane region" description="Helical" evidence="9">
    <location>
        <begin position="340"/>
        <end position="358"/>
    </location>
</feature>
<evidence type="ECO:0000256" key="1">
    <source>
        <dbReference type="ARBA" id="ARBA00004141"/>
    </source>
</evidence>
<keyword evidence="8 9" id="KW-0472">Membrane</keyword>
<reference evidence="11 12" key="1">
    <citation type="submission" date="2023-03" db="EMBL/GenBank/DDBJ databases">
        <title>Genome insight into feeding habits of ladybird beetles.</title>
        <authorList>
            <person name="Li H.-S."/>
            <person name="Huang Y.-H."/>
            <person name="Pang H."/>
        </authorList>
    </citation>
    <scope>NUCLEOTIDE SEQUENCE [LARGE SCALE GENOMIC DNA]</scope>
    <source>
        <strain evidence="11">SYSU_2023b</strain>
        <tissue evidence="11">Whole body</tissue>
    </source>
</reference>
<evidence type="ECO:0000259" key="10">
    <source>
        <dbReference type="PROSITE" id="PS50893"/>
    </source>
</evidence>
<dbReference type="EMBL" id="JARQZJ010000072">
    <property type="protein sequence ID" value="KAK9882108.1"/>
    <property type="molecule type" value="Genomic_DNA"/>
</dbReference>
<gene>
    <name evidence="11" type="ORF">WA026_018950</name>
</gene>
<feature type="transmembrane region" description="Helical" evidence="9">
    <location>
        <begin position="312"/>
        <end position="333"/>
    </location>
</feature>
<feature type="transmembrane region" description="Helical" evidence="9">
    <location>
        <begin position="1099"/>
        <end position="1123"/>
    </location>
</feature>
<feature type="transmembrane region" description="Helical" evidence="9">
    <location>
        <begin position="373"/>
        <end position="393"/>
    </location>
</feature>
<keyword evidence="3 9" id="KW-0812">Transmembrane</keyword>
<dbReference type="PROSITE" id="PS50893">
    <property type="entry name" value="ABC_TRANSPORTER_2"/>
    <property type="match status" value="1"/>
</dbReference>
<dbReference type="InterPro" id="IPR003593">
    <property type="entry name" value="AAA+_ATPase"/>
</dbReference>
<evidence type="ECO:0000256" key="5">
    <source>
        <dbReference type="ARBA" id="ARBA00022741"/>
    </source>
</evidence>
<evidence type="ECO:0000256" key="8">
    <source>
        <dbReference type="ARBA" id="ARBA00023136"/>
    </source>
</evidence>
<evidence type="ECO:0000256" key="7">
    <source>
        <dbReference type="ARBA" id="ARBA00022989"/>
    </source>
</evidence>
<dbReference type="GO" id="GO:0005524">
    <property type="term" value="F:ATP binding"/>
    <property type="evidence" value="ECO:0007669"/>
    <property type="project" value="UniProtKB-KW"/>
</dbReference>
<feature type="transmembrane region" description="Helical" evidence="9">
    <location>
        <begin position="269"/>
        <end position="292"/>
    </location>
</feature>
<feature type="transmembrane region" description="Helical" evidence="9">
    <location>
        <begin position="414"/>
        <end position="437"/>
    </location>
</feature>
<evidence type="ECO:0000256" key="6">
    <source>
        <dbReference type="ARBA" id="ARBA00022840"/>
    </source>
</evidence>
<dbReference type="PANTHER" id="PTHR19229">
    <property type="entry name" value="ATP-BINDING CASSETTE TRANSPORTER SUBFAMILY A ABCA"/>
    <property type="match status" value="1"/>
</dbReference>
<dbReference type="SMART" id="SM00382">
    <property type="entry name" value="AAA"/>
    <property type="match status" value="1"/>
</dbReference>
<dbReference type="GO" id="GO:0016020">
    <property type="term" value="C:membrane"/>
    <property type="evidence" value="ECO:0007669"/>
    <property type="project" value="UniProtKB-SubCell"/>
</dbReference>
<feature type="transmembrane region" description="Helical" evidence="9">
    <location>
        <begin position="1022"/>
        <end position="1039"/>
    </location>
</feature>
<dbReference type="GO" id="GO:0016887">
    <property type="term" value="F:ATP hydrolysis activity"/>
    <property type="evidence" value="ECO:0007669"/>
    <property type="project" value="InterPro"/>
</dbReference>
<keyword evidence="12" id="KW-1185">Reference proteome</keyword>
<dbReference type="InterPro" id="IPR026082">
    <property type="entry name" value="ABCA"/>
</dbReference>
<evidence type="ECO:0000313" key="12">
    <source>
        <dbReference type="Proteomes" id="UP001431783"/>
    </source>
</evidence>
<sequence length="1401" mass="159603">MRSWDKFCLLMWKNWKLQLRRPVSFIVEMGIPILVVMAFLLLRYYVPKTKESESMYDPFSLYKRRDNGTHNIAYSPTNQYLNELMDQVYPGSEGKANASALEEFLLEMAENETSSSYWVGVQFDDGLPNDPKDFPKSFTINLRYKGTWYTESVFPPFQVEYGSRGSATYGGPPYYNEEEFTSIMFQLTNAIFSKNPFNITLPDIINMRRFPYPSYESDNLIVIAGQGFLFNILFMTAFLYACTSIVKSITLEKEKQLKESMKIMGLPTWLHWTAWFLQLFIQFFFVAIVMTIGMKIKLRYGNILTFSDWSLILVFFTLYVIGIITFCFALSGFFSKANRAASLAGIIWILTSVPYLVVRSGKNYNNIGAATKYFSSLVATSGMSFGFDLICIYESRGTGIQWNNIFETSIENNISFGGILLMMILDIFIYLAIALYIEQVFPGEFGVPKKWYFLFTKDYWCQSDYYDVGHGLRPKSEFFENEPRGLKAGIQIENLCKTFGAHEAVKNLTLNLYEDQITVLLGHNGAGKTTTMSMLTGIFPPSKGTAYINGHDIRTQIMNVRDSMGLCPQHNVLFDELTVREHLQFFCKLKGVQKADVNEEVDSFLKLLSLEDKADEKCNTLSGGMKRKLCVGIAICGNSKVIMLDEPTAGMDPTARRFIWEFLQKQKKGRTILLTTHFMDEADLLGDRIAIMSNGELKCCGSSFFLKKKYGTGYHLIIEQLPNCKPQNITSLLSKYIPHIKIESNAGTELTYLLPEEYSTKFPEMLYEIESHTEKLGIRSFGISLTDLEEVFMKVGTNESGRHIAKEENDGNGYKNGYTNVTLNGTPILESGMQLYINQVRAMASKKFLTTLRTWVTEVFKLVLPILYIITMVTIGNSHRQTKYLDARSFSLDDYDSPITLVEDSNKDFKNGNRYSTYLYNQNQKYDTTPNMTNGILTLVKNDPLAAKYRYIVAASFDQDSTPTAWFNNEPYHSVPLSLQLILNSYLQETKHQVNFVNFPIPKKKTQTEKVIGSFIMSYNNLLSLSLAASYIGNFYILFNIKERMSQAKHLQFVSGINVFIFWFVSLIADIVTFIVPIVGIVITFAILQPDAMSTTSEIGVMALLFFCFTFAVLPFMYLFAYFFTVPSTGYSRMFFLGFAAGFPAVMIVTILDIVADWSFTGLTKWILRFIPHYDFVEGVNHICSRQQCDELSTTCGKLVSAKDCIKQICQNQPNLGCCSQGSIFAFDEHGVSIQILMIFVIALITFSIIFLNDLGIFTYLKYKLFSNKEKPYVQPYVDEDVRNENNYVHSTPLNQLQSQYILVLKDLMKTYKSHIAVNGLNLTVKRSECFGLLGVNGAGKTTTFKMMTGDEMISFGDGWINGYSIQNQMKKVHRFIGYCPQFDALLDNLTARETLVIFSL</sequence>